<dbReference type="CDD" id="cd02869">
    <property type="entry name" value="PseudoU_synth_RluA_like"/>
    <property type="match status" value="1"/>
</dbReference>
<dbReference type="PANTHER" id="PTHR21600">
    <property type="entry name" value="MITOCHONDRIAL RNA PSEUDOURIDINE SYNTHASE"/>
    <property type="match status" value="1"/>
</dbReference>
<sequence length="296" mass="33701">MQWHYDLSVTSAAVDQPLRAFLQHQLQLPKRLIGDLRRNRRVLINERYHPMNTWLQAKDHVSLTFLPTDFRNPFPNTLLDPHLHIPILFENADFIVVNKPRGLKTHANQLGETGAVLNGVAAQFAPQPIYMIHRLDQETSGALLLGKSPAAVPILTKMIREKQIRREYLVWVRGRLPAASGIIRAPIGRNPHDQRKRQVNGPDAQPAVTHYRTLQTTTKASLLAVRLETGRTHQIRVHFSLLGHPVQNDPLYDPQVEVGAAMKLHSWRVQMRTPFFNQPLTVTAPLPPEMKTPIEN</sequence>
<dbReference type="SUPFAM" id="SSF55120">
    <property type="entry name" value="Pseudouridine synthase"/>
    <property type="match status" value="1"/>
</dbReference>
<dbReference type="InterPro" id="IPR050188">
    <property type="entry name" value="RluA_PseudoU_synthase"/>
</dbReference>
<evidence type="ECO:0000256" key="2">
    <source>
        <dbReference type="ARBA" id="ARBA00010876"/>
    </source>
</evidence>
<proteinExistence type="inferred from homology"/>
<dbReference type="EC" id="5.4.99.-" evidence="3"/>
<dbReference type="PROSITE" id="PS01129">
    <property type="entry name" value="PSI_RLU"/>
    <property type="match status" value="1"/>
</dbReference>
<comment type="function">
    <text evidence="3">Responsible for synthesis of pseudouridine from uracil.</text>
</comment>
<feature type="region of interest" description="Disordered" evidence="4">
    <location>
        <begin position="185"/>
        <end position="204"/>
    </location>
</feature>
<dbReference type="NCBIfam" id="TIGR00005">
    <property type="entry name" value="rluA_subfam"/>
    <property type="match status" value="1"/>
</dbReference>
<evidence type="ECO:0000259" key="5">
    <source>
        <dbReference type="Pfam" id="PF00849"/>
    </source>
</evidence>
<organism evidence="6 7">
    <name type="scientific">Fructilactobacillus hinvesii</name>
    <dbReference type="NCBI Taxonomy" id="2940300"/>
    <lineage>
        <taxon>Bacteria</taxon>
        <taxon>Bacillati</taxon>
        <taxon>Bacillota</taxon>
        <taxon>Bacilli</taxon>
        <taxon>Lactobacillales</taxon>
        <taxon>Lactobacillaceae</taxon>
        <taxon>Fructilactobacillus</taxon>
    </lineage>
</organism>
<name>A0ABY5BTM1_9LACO</name>
<evidence type="ECO:0000313" key="6">
    <source>
        <dbReference type="EMBL" id="USS88290.1"/>
    </source>
</evidence>
<dbReference type="EMBL" id="CP097118">
    <property type="protein sequence ID" value="USS88290.1"/>
    <property type="molecule type" value="Genomic_DNA"/>
</dbReference>
<evidence type="ECO:0000313" key="7">
    <source>
        <dbReference type="Proteomes" id="UP001057025"/>
    </source>
</evidence>
<accession>A0ABY5BTM1</accession>
<evidence type="ECO:0000256" key="4">
    <source>
        <dbReference type="SAM" id="MobiDB-lite"/>
    </source>
</evidence>
<dbReference type="InterPro" id="IPR006225">
    <property type="entry name" value="PsdUridine_synth_RluC/D"/>
</dbReference>
<dbReference type="Proteomes" id="UP001057025">
    <property type="component" value="Chromosome"/>
</dbReference>
<dbReference type="InterPro" id="IPR020103">
    <property type="entry name" value="PsdUridine_synth_cat_dom_sf"/>
</dbReference>
<comment type="catalytic activity">
    <reaction evidence="1 3">
        <text>a uridine in RNA = a pseudouridine in RNA</text>
        <dbReference type="Rhea" id="RHEA:48348"/>
        <dbReference type="Rhea" id="RHEA-COMP:12068"/>
        <dbReference type="Rhea" id="RHEA-COMP:12069"/>
        <dbReference type="ChEBI" id="CHEBI:65314"/>
        <dbReference type="ChEBI" id="CHEBI:65315"/>
    </reaction>
</comment>
<dbReference type="InterPro" id="IPR006145">
    <property type="entry name" value="PsdUridine_synth_RsuA/RluA"/>
</dbReference>
<evidence type="ECO:0000256" key="3">
    <source>
        <dbReference type="RuleBase" id="RU362028"/>
    </source>
</evidence>
<gene>
    <name evidence="6" type="ORF">M3M39_02085</name>
</gene>
<feature type="domain" description="Pseudouridine synthase RsuA/RluA-like" evidence="5">
    <location>
        <begin position="93"/>
        <end position="240"/>
    </location>
</feature>
<dbReference type="InterPro" id="IPR006224">
    <property type="entry name" value="PsdUridine_synth_RluA-like_CS"/>
</dbReference>
<reference evidence="6" key="1">
    <citation type="submission" date="2022-05" db="EMBL/GenBank/DDBJ databases">
        <authorList>
            <person name="Oliphant S.A."/>
            <person name="Watson-Haigh N.S."/>
            <person name="Sumby K.M."/>
            <person name="Gardner J.M."/>
            <person name="Jiranek V."/>
        </authorList>
    </citation>
    <scope>NUCLEOTIDE SEQUENCE</scope>
    <source>
        <strain evidence="6">KI11_C11</strain>
    </source>
</reference>
<keyword evidence="3" id="KW-0413">Isomerase</keyword>
<dbReference type="PANTHER" id="PTHR21600:SF87">
    <property type="entry name" value="RNA PSEUDOURIDYLATE SYNTHASE DOMAIN-CONTAINING PROTEIN 1"/>
    <property type="match status" value="1"/>
</dbReference>
<comment type="similarity">
    <text evidence="2 3">Belongs to the pseudouridine synthase RluA family.</text>
</comment>
<evidence type="ECO:0000256" key="1">
    <source>
        <dbReference type="ARBA" id="ARBA00000073"/>
    </source>
</evidence>
<dbReference type="Gene3D" id="3.30.2350.10">
    <property type="entry name" value="Pseudouridine synthase"/>
    <property type="match status" value="1"/>
</dbReference>
<dbReference type="Pfam" id="PF00849">
    <property type="entry name" value="PseudoU_synth_2"/>
    <property type="match status" value="1"/>
</dbReference>
<dbReference type="RefSeq" id="WP_252797576.1">
    <property type="nucleotide sequence ID" value="NZ_CP097118.1"/>
</dbReference>
<protein>
    <recommendedName>
        <fullName evidence="3">Pseudouridine synthase</fullName>
        <ecNumber evidence="3">5.4.99.-</ecNumber>
    </recommendedName>
</protein>
<keyword evidence="7" id="KW-1185">Reference proteome</keyword>